<accession>A0ABM5SX91</accession>
<dbReference type="EMBL" id="CP010897">
    <property type="protein sequence ID" value="AJP57146.1"/>
    <property type="molecule type" value="Genomic_DNA"/>
</dbReference>
<reference evidence="2" key="1">
    <citation type="submission" date="2015-02" db="EMBL/GenBank/DDBJ databases">
        <title>Complete Genome Sequencing of Pandoraea vervacti NS15 sp. nov.</title>
        <authorList>
            <person name="Chan K.-G."/>
        </authorList>
    </citation>
    <scope>NUCLEOTIDE SEQUENCE [LARGE SCALE GENOMIC DNA]</scope>
    <source>
        <strain evidence="2">NS15</strain>
    </source>
</reference>
<evidence type="ECO:0008006" key="3">
    <source>
        <dbReference type="Google" id="ProtNLM"/>
    </source>
</evidence>
<keyword evidence="2" id="KW-1185">Reference proteome</keyword>
<protein>
    <recommendedName>
        <fullName evidence="3">Secreted protein</fullName>
    </recommendedName>
</protein>
<gene>
    <name evidence="1" type="ORF">UC34_09275</name>
</gene>
<proteinExistence type="predicted"/>
<evidence type="ECO:0000313" key="2">
    <source>
        <dbReference type="Proteomes" id="UP000035085"/>
    </source>
</evidence>
<sequence length="71" mass="8330">MNFLTNDRAMQTDAQITWRLLSLILPCLPALVPLSGRLDASHRPRERAWRTDPTSEFETFQVEFRSRIVAW</sequence>
<dbReference type="Proteomes" id="UP000035085">
    <property type="component" value="Chromosome"/>
</dbReference>
<name>A0ABM5SX91_9BURK</name>
<evidence type="ECO:0000313" key="1">
    <source>
        <dbReference type="EMBL" id="AJP57146.1"/>
    </source>
</evidence>
<organism evidence="1 2">
    <name type="scientific">Pandoraea vervacti</name>
    <dbReference type="NCBI Taxonomy" id="656178"/>
    <lineage>
        <taxon>Bacteria</taxon>
        <taxon>Pseudomonadati</taxon>
        <taxon>Pseudomonadota</taxon>
        <taxon>Betaproteobacteria</taxon>
        <taxon>Burkholderiales</taxon>
        <taxon>Burkholderiaceae</taxon>
        <taxon>Pandoraea</taxon>
    </lineage>
</organism>